<comment type="catalytic activity">
    <reaction evidence="1">
        <text>S-ubiquitinyl-[E2 ubiquitin-conjugating enzyme]-L-cysteine + [acceptor protein]-L-lysine = [E2 ubiquitin-conjugating enzyme]-L-cysteine + N(6)-ubiquitinyl-[acceptor protein]-L-lysine.</text>
        <dbReference type="EC" id="2.3.2.26"/>
    </reaction>
</comment>
<reference evidence="9" key="1">
    <citation type="journal article" date="2014" name="Microb. Cell Fact.">
        <title>Exploiting Issatchenkia orientalis SD108 for succinic acid production.</title>
        <authorList>
            <person name="Xiao H."/>
            <person name="Shao Z."/>
            <person name="Jiang Y."/>
            <person name="Dole S."/>
            <person name="Zhao H."/>
        </authorList>
    </citation>
    <scope>NUCLEOTIDE SEQUENCE [LARGE SCALE GENOMIC DNA]</scope>
    <source>
        <strain evidence="9">SD108</strain>
    </source>
</reference>
<dbReference type="Gene3D" id="3.30.2410.10">
    <property type="entry name" value="Hect, E3 ligase catalytic domain"/>
    <property type="match status" value="1"/>
</dbReference>
<dbReference type="PANTHER" id="PTHR45700">
    <property type="entry name" value="UBIQUITIN-PROTEIN LIGASE E3C"/>
    <property type="match status" value="1"/>
</dbReference>
<evidence type="ECO:0000256" key="2">
    <source>
        <dbReference type="ARBA" id="ARBA00012485"/>
    </source>
</evidence>
<dbReference type="SMART" id="SM00119">
    <property type="entry name" value="HECTc"/>
    <property type="match status" value="1"/>
</dbReference>
<dbReference type="InterPro" id="IPR044611">
    <property type="entry name" value="E3A/B/C-like"/>
</dbReference>
<feature type="region of interest" description="Disordered" evidence="6">
    <location>
        <begin position="129"/>
        <end position="150"/>
    </location>
</feature>
<name>A0A099P1Q6_PICKU</name>
<keyword evidence="3" id="KW-0808">Transferase</keyword>
<dbReference type="InterPro" id="IPR035983">
    <property type="entry name" value="Hect_E3_ubiquitin_ligase"/>
</dbReference>
<evidence type="ECO:0000256" key="4">
    <source>
        <dbReference type="ARBA" id="ARBA00022786"/>
    </source>
</evidence>
<gene>
    <name evidence="8" type="ORF">JL09_g2007</name>
</gene>
<dbReference type="Proteomes" id="UP000029867">
    <property type="component" value="Unassembled WGS sequence"/>
</dbReference>
<feature type="compositionally biased region" description="Low complexity" evidence="6">
    <location>
        <begin position="129"/>
        <end position="149"/>
    </location>
</feature>
<dbReference type="SUPFAM" id="SSF56204">
    <property type="entry name" value="Hect, E3 ligase catalytic domain"/>
    <property type="match status" value="1"/>
</dbReference>
<evidence type="ECO:0000313" key="9">
    <source>
        <dbReference type="Proteomes" id="UP000029867"/>
    </source>
</evidence>
<evidence type="ECO:0000256" key="3">
    <source>
        <dbReference type="ARBA" id="ARBA00022679"/>
    </source>
</evidence>
<feature type="active site" description="Glycyl thioester intermediate" evidence="5">
    <location>
        <position position="840"/>
    </location>
</feature>
<dbReference type="GO" id="GO:0000209">
    <property type="term" value="P:protein polyubiquitination"/>
    <property type="evidence" value="ECO:0007669"/>
    <property type="project" value="InterPro"/>
</dbReference>
<dbReference type="AlphaFoldDB" id="A0A099P1Q6"/>
<protein>
    <recommendedName>
        <fullName evidence="2">HECT-type E3 ubiquitin transferase</fullName>
        <ecNumber evidence="2">2.3.2.26</ecNumber>
    </recommendedName>
</protein>
<dbReference type="Gene3D" id="3.90.1750.10">
    <property type="entry name" value="Hect, E3 ligase catalytic domains"/>
    <property type="match status" value="1"/>
</dbReference>
<keyword evidence="4 5" id="KW-0833">Ubl conjugation pathway</keyword>
<evidence type="ECO:0000256" key="1">
    <source>
        <dbReference type="ARBA" id="ARBA00000885"/>
    </source>
</evidence>
<dbReference type="HOGENOM" id="CLU_002173_5_1_1"/>
<organism evidence="8 9">
    <name type="scientific">Pichia kudriavzevii</name>
    <name type="common">Yeast</name>
    <name type="synonym">Issatchenkia orientalis</name>
    <dbReference type="NCBI Taxonomy" id="4909"/>
    <lineage>
        <taxon>Eukaryota</taxon>
        <taxon>Fungi</taxon>
        <taxon>Dikarya</taxon>
        <taxon>Ascomycota</taxon>
        <taxon>Saccharomycotina</taxon>
        <taxon>Pichiomycetes</taxon>
        <taxon>Pichiales</taxon>
        <taxon>Pichiaceae</taxon>
        <taxon>Pichia</taxon>
    </lineage>
</organism>
<dbReference type="EMBL" id="JQFK01000015">
    <property type="protein sequence ID" value="KGK38845.1"/>
    <property type="molecule type" value="Genomic_DNA"/>
</dbReference>
<feature type="compositionally biased region" description="Polar residues" evidence="6">
    <location>
        <begin position="36"/>
        <end position="49"/>
    </location>
</feature>
<feature type="domain" description="HECT" evidence="7">
    <location>
        <begin position="537"/>
        <end position="872"/>
    </location>
</feature>
<evidence type="ECO:0000256" key="5">
    <source>
        <dbReference type="PROSITE-ProRule" id="PRU00104"/>
    </source>
</evidence>
<dbReference type="GO" id="GO:0031499">
    <property type="term" value="C:TRAMP complex"/>
    <property type="evidence" value="ECO:0007669"/>
    <property type="project" value="EnsemblFungi"/>
</dbReference>
<dbReference type="PROSITE" id="PS50237">
    <property type="entry name" value="HECT"/>
    <property type="match status" value="1"/>
</dbReference>
<dbReference type="GO" id="GO:0061630">
    <property type="term" value="F:ubiquitin protein ligase activity"/>
    <property type="evidence" value="ECO:0007669"/>
    <property type="project" value="UniProtKB-EC"/>
</dbReference>
<dbReference type="EC" id="2.3.2.26" evidence="2"/>
<dbReference type="Gene3D" id="3.30.2160.10">
    <property type="entry name" value="Hect, E3 ligase catalytic domain"/>
    <property type="match status" value="1"/>
</dbReference>
<dbReference type="VEuPathDB" id="FungiDB:C5L36_0B00960"/>
<feature type="region of interest" description="Disordered" evidence="6">
    <location>
        <begin position="16"/>
        <end position="49"/>
    </location>
</feature>
<evidence type="ECO:0000259" key="7">
    <source>
        <dbReference type="PROSITE" id="PS50237"/>
    </source>
</evidence>
<comment type="caution">
    <text evidence="8">The sequence shown here is derived from an EMBL/GenBank/DDBJ whole genome shotgun (WGS) entry which is preliminary data.</text>
</comment>
<dbReference type="eggNOG" id="KOG0941">
    <property type="taxonomic scope" value="Eukaryota"/>
</dbReference>
<dbReference type="InterPro" id="IPR000569">
    <property type="entry name" value="HECT_dom"/>
</dbReference>
<dbReference type="Pfam" id="PF00632">
    <property type="entry name" value="HECT"/>
    <property type="match status" value="1"/>
</dbReference>
<evidence type="ECO:0000313" key="8">
    <source>
        <dbReference type="EMBL" id="KGK38845.1"/>
    </source>
</evidence>
<sequence length="872" mass="101081">MKESYHSPSRYFKWTERLRPGKKREKSSPPSEPSKISRNTIPNNLESSTSLEEGASTRCTCCGTLLRYPKDQVRIKCLNCNTYFTLNLDVPPFPTVAKSAIFDDPIPLAGYNTLKLAIQKDRDLLKQSLSSNVSPSVSSNSPISSSNSSHRASTHILYPNVEKLVEKSFGSLENLNSCFQLDTNRQVHPPSPNLNIRDIRKFYTLLLELPSKRPIFKLLTCSLYLLKHPPLNLEFHQLNWILILLENPLLYESITSNNRLSPHFNEISFEITRRLIGILSNVDESCYFCLIHWWSKLSQSDRRRKIEYVNLYLNFHITRLYTHCLNEKLGKSKITFKNTENNYNYKKLFDFKVSFDANVKLQIGFYSECWHLKTACRVMSFLFTANKRATHQLPDSTFYNTLVDFVNLYQDYDIWQFNNSYDKHEQHYDHCHNPNSNFRPMISDILLMDYNKSYLGISIQDGVYKRSQFTFCSYPFLISLGSKISILEHESKRVMGLKAEEAFISSIIEGKNSDIYFKLSIRRNDIIHDSLMQIRSHPTEVRKLLKVEFVNEPGIDAGGLKKEWFSLLTKELFDPLNGLISYSNENSVAYLTTHHNPRKIAYESYHLLGIVLGMAIYNSIILDIHFPPVIYKKLLGFESSFDDLKEIEPLLWKNLKSLINLKDAGTLGLSFEVTVEDVTGQLRNYELIKGGSNIKVTNDNRLEYILKYSKFLLDGIIDKQFGQFKRGFDHVMGTPSFTLFTPNEIQKLVAGDETFENDKYDVDILESICKLKNCKKSDNVVVWFWEYFRDLSVKKQRKLMRFVAGTDRIPATGLQSMQLKISKLYDTGRFSNRLPVSHTCFNELCLWNYESKEVLRDKLDMAISESVGFTLK</sequence>
<evidence type="ECO:0000256" key="6">
    <source>
        <dbReference type="SAM" id="MobiDB-lite"/>
    </source>
</evidence>
<proteinExistence type="predicted"/>
<accession>A0A099P1Q6</accession>
<dbReference type="CDD" id="cd00078">
    <property type="entry name" value="HECTc"/>
    <property type="match status" value="1"/>
</dbReference>